<evidence type="ECO:0000313" key="1">
    <source>
        <dbReference type="EMBL" id="CUG93786.1"/>
    </source>
</evidence>
<name>A0A0S4JTS3_BODSA</name>
<proteinExistence type="predicted"/>
<dbReference type="EMBL" id="CYKH01002194">
    <property type="protein sequence ID" value="CUG93786.1"/>
    <property type="molecule type" value="Genomic_DNA"/>
</dbReference>
<protein>
    <submittedName>
        <fullName evidence="1">Uncharacterized protein</fullName>
    </submittedName>
</protein>
<evidence type="ECO:0000313" key="2">
    <source>
        <dbReference type="Proteomes" id="UP000051952"/>
    </source>
</evidence>
<keyword evidence="2" id="KW-1185">Reference proteome</keyword>
<dbReference type="Proteomes" id="UP000051952">
    <property type="component" value="Unassembled WGS sequence"/>
</dbReference>
<feature type="non-terminal residue" evidence="1">
    <location>
        <position position="1"/>
    </location>
</feature>
<accession>A0A0S4JTS3</accession>
<organism evidence="1 2">
    <name type="scientific">Bodo saltans</name>
    <name type="common">Flagellated protozoan</name>
    <dbReference type="NCBI Taxonomy" id="75058"/>
    <lineage>
        <taxon>Eukaryota</taxon>
        <taxon>Discoba</taxon>
        <taxon>Euglenozoa</taxon>
        <taxon>Kinetoplastea</taxon>
        <taxon>Metakinetoplastina</taxon>
        <taxon>Eubodonida</taxon>
        <taxon>Bodonidae</taxon>
        <taxon>Bodo</taxon>
    </lineage>
</organism>
<dbReference type="VEuPathDB" id="TriTrypDB:BSAL_44770"/>
<dbReference type="AlphaFoldDB" id="A0A0S4JTS3"/>
<sequence>VFLSSLAACMVMRSDDFALWAIVMSTCARGCTRMFDPPRESIGSNFDVVVRVQIKKQCFFFLCVYSGSPHSSFPFNHLFPCCSLQRNVVTDFLHTVA</sequence>
<gene>
    <name evidence="1" type="ORF">BSAL_44770</name>
</gene>
<reference evidence="2" key="1">
    <citation type="submission" date="2015-09" db="EMBL/GenBank/DDBJ databases">
        <authorList>
            <consortium name="Pathogen Informatics"/>
        </authorList>
    </citation>
    <scope>NUCLEOTIDE SEQUENCE [LARGE SCALE GENOMIC DNA]</scope>
    <source>
        <strain evidence="2">Lake Konstanz</strain>
    </source>
</reference>